<accession>A0A915L313</accession>
<sequence>MKPKTPLFRDSDDDEPRGRRIGVAGSVKSGVDHQPGVNFNSKDYCVHGAKYTSGYEDFVHRIFTPGDERRPTDPSFILNYSFPSNALPNANLSASLQLKLESYGSDPLADTMFLSSTLGGAGGGVKFGDGTAAAMRDTQMGMESRPKGPKYPLLGERRRSEWELVEVLTSFYRALIFV</sequence>
<protein>
    <submittedName>
        <fullName evidence="3">Uncharacterized protein</fullName>
    </submittedName>
</protein>
<feature type="region of interest" description="Disordered" evidence="1">
    <location>
        <begin position="1"/>
        <end position="23"/>
    </location>
</feature>
<dbReference type="AlphaFoldDB" id="A0A915L313"/>
<dbReference type="Proteomes" id="UP000887565">
    <property type="component" value="Unplaced"/>
</dbReference>
<dbReference type="WBParaSite" id="nRc.2.0.1.t45504-RA">
    <property type="protein sequence ID" value="nRc.2.0.1.t45504-RA"/>
    <property type="gene ID" value="nRc.2.0.1.g45504"/>
</dbReference>
<proteinExistence type="predicted"/>
<evidence type="ECO:0000313" key="3">
    <source>
        <dbReference type="WBParaSite" id="nRc.2.0.1.t45504-RA"/>
    </source>
</evidence>
<name>A0A915L313_ROMCU</name>
<keyword evidence="2" id="KW-1185">Reference proteome</keyword>
<evidence type="ECO:0000256" key="1">
    <source>
        <dbReference type="SAM" id="MobiDB-lite"/>
    </source>
</evidence>
<evidence type="ECO:0000313" key="2">
    <source>
        <dbReference type="Proteomes" id="UP000887565"/>
    </source>
</evidence>
<organism evidence="2 3">
    <name type="scientific">Romanomermis culicivorax</name>
    <name type="common">Nematode worm</name>
    <dbReference type="NCBI Taxonomy" id="13658"/>
    <lineage>
        <taxon>Eukaryota</taxon>
        <taxon>Metazoa</taxon>
        <taxon>Ecdysozoa</taxon>
        <taxon>Nematoda</taxon>
        <taxon>Enoplea</taxon>
        <taxon>Dorylaimia</taxon>
        <taxon>Mermithida</taxon>
        <taxon>Mermithoidea</taxon>
        <taxon>Mermithidae</taxon>
        <taxon>Romanomermis</taxon>
    </lineage>
</organism>
<reference evidence="3" key="1">
    <citation type="submission" date="2022-11" db="UniProtKB">
        <authorList>
            <consortium name="WormBaseParasite"/>
        </authorList>
    </citation>
    <scope>IDENTIFICATION</scope>
</reference>